<proteinExistence type="predicted"/>
<protein>
    <submittedName>
        <fullName evidence="1">Uncharacterized protein</fullName>
    </submittedName>
</protein>
<accession>A0A4Q4NJC1</accession>
<organism evidence="1 2">
    <name type="scientific">Alternaria alternata</name>
    <name type="common">Alternaria rot fungus</name>
    <name type="synonym">Torula alternata</name>
    <dbReference type="NCBI Taxonomy" id="5599"/>
    <lineage>
        <taxon>Eukaryota</taxon>
        <taxon>Fungi</taxon>
        <taxon>Dikarya</taxon>
        <taxon>Ascomycota</taxon>
        <taxon>Pezizomycotina</taxon>
        <taxon>Dothideomycetes</taxon>
        <taxon>Pleosporomycetidae</taxon>
        <taxon>Pleosporales</taxon>
        <taxon>Pleosporineae</taxon>
        <taxon>Pleosporaceae</taxon>
        <taxon>Alternaria</taxon>
        <taxon>Alternaria sect. Alternaria</taxon>
        <taxon>Alternaria alternata complex</taxon>
    </lineage>
</organism>
<evidence type="ECO:0000313" key="2">
    <source>
        <dbReference type="Proteomes" id="UP000291422"/>
    </source>
</evidence>
<sequence length="45" mass="4802">MAQKSSLQGGLVTAIPTCTSFAAYVVAYCFPDGRKRDTGEWTAMA</sequence>
<name>A0A4Q4NJC1_ALTAL</name>
<dbReference type="Proteomes" id="UP000291422">
    <property type="component" value="Unassembled WGS sequence"/>
</dbReference>
<reference evidence="2" key="1">
    <citation type="journal article" date="2019" name="bioRxiv">
        <title>Genomics, evolutionary history and diagnostics of the Alternaria alternata species group including apple and Asian pear pathotypes.</title>
        <authorList>
            <person name="Armitage A.D."/>
            <person name="Cockerton H.M."/>
            <person name="Sreenivasaprasad S."/>
            <person name="Woodhall J.W."/>
            <person name="Lane C.R."/>
            <person name="Harrison R.J."/>
            <person name="Clarkson J.P."/>
        </authorList>
    </citation>
    <scope>NUCLEOTIDE SEQUENCE [LARGE SCALE GENOMIC DNA]</scope>
    <source>
        <strain evidence="2">FERA 1177</strain>
    </source>
</reference>
<dbReference type="EMBL" id="PDXD01000008">
    <property type="protein sequence ID" value="RYN77885.1"/>
    <property type="molecule type" value="Genomic_DNA"/>
</dbReference>
<gene>
    <name evidence="1" type="ORF">AA0117_g4572</name>
</gene>
<comment type="caution">
    <text evidence="1">The sequence shown here is derived from an EMBL/GenBank/DDBJ whole genome shotgun (WGS) entry which is preliminary data.</text>
</comment>
<evidence type="ECO:0000313" key="1">
    <source>
        <dbReference type="EMBL" id="RYN77885.1"/>
    </source>
</evidence>
<dbReference type="AlphaFoldDB" id="A0A4Q4NJC1"/>